<dbReference type="Proteomes" id="UP000199251">
    <property type="component" value="Unassembled WGS sequence"/>
</dbReference>
<evidence type="ECO:0000313" key="2">
    <source>
        <dbReference type="EMBL" id="CQD15005.1"/>
    </source>
</evidence>
<sequence length="310" mass="33327">MTMPKRIQYHHYGGSDLLRLEEFEPADLRRGEVLVRMRAAGANPLDWKVRNGQLRVMSGRTFPRGLGHDFSGTVERVGAGVTQFRAGDAVLGATSMRAAGAFAEMVVAEAKKTAHKPADLSFEEAAALPTIGVTALQALEGLNPGQTVFVTGCLGGVGRVALQLARNQGLVVSGSCRKERWEEARSLGARIVVGFDFDPNELEGQFDLVFDTPGVLPASKARALLRPGGRIIFINATPLKIVRSLFPGPSRMQFSEPNTKDLENLAEAVAEGTIELQIGRSVPLLQAIPALKELEEGKEGYVGKLVITNS</sequence>
<dbReference type="InterPro" id="IPR036291">
    <property type="entry name" value="NAD(P)-bd_dom_sf"/>
</dbReference>
<dbReference type="EMBL" id="CTEE01000001">
    <property type="protein sequence ID" value="CQD15005.1"/>
    <property type="molecule type" value="Genomic_DNA"/>
</dbReference>
<dbReference type="SUPFAM" id="SSF51735">
    <property type="entry name" value="NAD(P)-binding Rossmann-fold domains"/>
    <property type="match status" value="1"/>
</dbReference>
<dbReference type="SMART" id="SM00829">
    <property type="entry name" value="PKS_ER"/>
    <property type="match status" value="1"/>
</dbReference>
<dbReference type="PANTHER" id="PTHR11695:SF294">
    <property type="entry name" value="RETICULON-4-INTERACTING PROTEIN 1, MITOCHONDRIAL"/>
    <property type="match status" value="1"/>
</dbReference>
<dbReference type="PANTHER" id="PTHR11695">
    <property type="entry name" value="ALCOHOL DEHYDROGENASE RELATED"/>
    <property type="match status" value="1"/>
</dbReference>
<dbReference type="GO" id="GO:0016491">
    <property type="term" value="F:oxidoreductase activity"/>
    <property type="evidence" value="ECO:0007669"/>
    <property type="project" value="InterPro"/>
</dbReference>
<dbReference type="STRING" id="141349.BN1232_03197"/>
<gene>
    <name evidence="2" type="ORF">BN1232_03197</name>
</gene>
<feature type="domain" description="Enoyl reductase (ER)" evidence="1">
    <location>
        <begin position="13"/>
        <end position="307"/>
    </location>
</feature>
<accession>A0A0E4CNS4</accession>
<evidence type="ECO:0000259" key="1">
    <source>
        <dbReference type="SMART" id="SM00829"/>
    </source>
</evidence>
<dbReference type="RefSeq" id="WP_090602823.1">
    <property type="nucleotide sequence ID" value="NZ_CTEE01000001.1"/>
</dbReference>
<dbReference type="Pfam" id="PF08240">
    <property type="entry name" value="ADH_N"/>
    <property type="match status" value="1"/>
</dbReference>
<dbReference type="AlphaFoldDB" id="A0A0E4CNS4"/>
<dbReference type="Pfam" id="PF13602">
    <property type="entry name" value="ADH_zinc_N_2"/>
    <property type="match status" value="1"/>
</dbReference>
<organism evidence="2 3">
    <name type="scientific">Mycobacterium lentiflavum</name>
    <dbReference type="NCBI Taxonomy" id="141349"/>
    <lineage>
        <taxon>Bacteria</taxon>
        <taxon>Bacillati</taxon>
        <taxon>Actinomycetota</taxon>
        <taxon>Actinomycetes</taxon>
        <taxon>Mycobacteriales</taxon>
        <taxon>Mycobacteriaceae</taxon>
        <taxon>Mycobacterium</taxon>
        <taxon>Mycobacterium simiae complex</taxon>
    </lineage>
</organism>
<protein>
    <submittedName>
        <fullName evidence="2">Oxidoreductase</fullName>
    </submittedName>
</protein>
<dbReference type="InterPro" id="IPR020843">
    <property type="entry name" value="ER"/>
</dbReference>
<reference evidence="2 3" key="1">
    <citation type="submission" date="2015-03" db="EMBL/GenBank/DDBJ databases">
        <authorList>
            <person name="Urmite Genomes"/>
        </authorList>
    </citation>
    <scope>NUCLEOTIDE SEQUENCE [LARGE SCALE GENOMIC DNA]</scope>
    <source>
        <strain evidence="2 3">CSUR P1491</strain>
    </source>
</reference>
<dbReference type="InterPro" id="IPR013154">
    <property type="entry name" value="ADH-like_N"/>
</dbReference>
<dbReference type="Gene3D" id="3.90.180.10">
    <property type="entry name" value="Medium-chain alcohol dehydrogenases, catalytic domain"/>
    <property type="match status" value="1"/>
</dbReference>
<dbReference type="SUPFAM" id="SSF50129">
    <property type="entry name" value="GroES-like"/>
    <property type="match status" value="1"/>
</dbReference>
<name>A0A0E4CNS4_MYCLN</name>
<dbReference type="InterPro" id="IPR050700">
    <property type="entry name" value="YIM1/Zinc_Alcohol_DH_Fams"/>
</dbReference>
<dbReference type="InterPro" id="IPR011032">
    <property type="entry name" value="GroES-like_sf"/>
</dbReference>
<dbReference type="Gene3D" id="3.40.50.720">
    <property type="entry name" value="NAD(P)-binding Rossmann-like Domain"/>
    <property type="match status" value="1"/>
</dbReference>
<evidence type="ECO:0000313" key="3">
    <source>
        <dbReference type="Proteomes" id="UP000199251"/>
    </source>
</evidence>
<dbReference type="OrthoDB" id="4512359at2"/>
<dbReference type="CDD" id="cd05289">
    <property type="entry name" value="MDR_like_2"/>
    <property type="match status" value="1"/>
</dbReference>
<proteinExistence type="predicted"/>